<sequence>MIFNLNYLFIYCFRCIFVDLWFRIWDFSVQERLLGAALGGVFSSLIVYEQRKIIYQTVCQLENKPPAAQVEIKDSVHRGRQIAHLWNKAMDQTLGPVITSMSSRGW</sequence>
<dbReference type="EnsemblPlants" id="Kaladp0032s0304.1.v1.1">
    <property type="protein sequence ID" value="Kaladp0032s0304.1.v1.1"/>
    <property type="gene ID" value="Kaladp0032s0304.v1.1"/>
</dbReference>
<organism evidence="1 2">
    <name type="scientific">Kalanchoe fedtschenkoi</name>
    <name type="common">Lavender scallops</name>
    <name type="synonym">South American air plant</name>
    <dbReference type="NCBI Taxonomy" id="63787"/>
    <lineage>
        <taxon>Eukaryota</taxon>
        <taxon>Viridiplantae</taxon>
        <taxon>Streptophyta</taxon>
        <taxon>Embryophyta</taxon>
        <taxon>Tracheophyta</taxon>
        <taxon>Spermatophyta</taxon>
        <taxon>Magnoliopsida</taxon>
        <taxon>eudicotyledons</taxon>
        <taxon>Gunneridae</taxon>
        <taxon>Pentapetalae</taxon>
        <taxon>Saxifragales</taxon>
        <taxon>Crassulaceae</taxon>
        <taxon>Kalanchoe</taxon>
    </lineage>
</organism>
<protein>
    <submittedName>
        <fullName evidence="1">Uncharacterized protein</fullName>
    </submittedName>
</protein>
<dbReference type="OMA" id="NYQSEMK"/>
<evidence type="ECO:0000313" key="2">
    <source>
        <dbReference type="Proteomes" id="UP000594263"/>
    </source>
</evidence>
<reference evidence="1" key="1">
    <citation type="submission" date="2021-01" db="UniProtKB">
        <authorList>
            <consortium name="EnsemblPlants"/>
        </authorList>
    </citation>
    <scope>IDENTIFICATION</scope>
</reference>
<evidence type="ECO:0000313" key="1">
    <source>
        <dbReference type="EnsemblPlants" id="Kaladp0032s0304.1.v1.1"/>
    </source>
</evidence>
<dbReference type="Proteomes" id="UP000594263">
    <property type="component" value="Unplaced"/>
</dbReference>
<name>A0A7N0TCJ8_KALFE</name>
<proteinExistence type="predicted"/>
<keyword evidence="2" id="KW-1185">Reference proteome</keyword>
<dbReference type="PANTHER" id="PTHR37720">
    <property type="entry name" value="OS10G0481400 PROTEIN"/>
    <property type="match status" value="1"/>
</dbReference>
<dbReference type="AlphaFoldDB" id="A0A7N0TCJ8"/>
<accession>A0A7N0TCJ8</accession>
<dbReference type="Gramene" id="Kaladp0032s0304.1.v1.1">
    <property type="protein sequence ID" value="Kaladp0032s0304.1.v1.1"/>
    <property type="gene ID" value="Kaladp0032s0304.v1.1"/>
</dbReference>
<dbReference type="PANTHER" id="PTHR37720:SF2">
    <property type="entry name" value="OS10G0481400 PROTEIN"/>
    <property type="match status" value="1"/>
</dbReference>